<reference evidence="8 9" key="1">
    <citation type="submission" date="2018-11" db="EMBL/GenBank/DDBJ databases">
        <title>Lysobacter cryohumiis sp. nov., isolated from soil in the Tianshan Mountains, Xinjiang, China.</title>
        <authorList>
            <person name="Luo Y."/>
            <person name="Sheng H."/>
        </authorList>
    </citation>
    <scope>NUCLEOTIDE SEQUENCE [LARGE SCALE GENOMIC DNA]</scope>
    <source>
        <strain evidence="8 9">ZS60</strain>
    </source>
</reference>
<gene>
    <name evidence="8" type="ORF">EER27_15020</name>
</gene>
<evidence type="ECO:0000256" key="5">
    <source>
        <dbReference type="ARBA" id="ARBA00023315"/>
    </source>
</evidence>
<feature type="domain" description="N-acetyltransferase" evidence="7">
    <location>
        <begin position="110"/>
        <end position="171"/>
    </location>
</feature>
<dbReference type="OrthoDB" id="9799147at2"/>
<dbReference type="Pfam" id="PF13673">
    <property type="entry name" value="Acetyltransf_10"/>
    <property type="match status" value="1"/>
</dbReference>
<dbReference type="PANTHER" id="PTHR36449">
    <property type="entry name" value="ACETYLTRANSFERASE-RELATED"/>
    <property type="match status" value="1"/>
</dbReference>
<protein>
    <submittedName>
        <fullName evidence="8">GNAT family N-acetyltransferase</fullName>
    </submittedName>
</protein>
<dbReference type="AlphaFoldDB" id="A0A3M8SRW7"/>
<dbReference type="RefSeq" id="WP_123088953.1">
    <property type="nucleotide sequence ID" value="NZ_RIBS01000009.1"/>
</dbReference>
<dbReference type="InterPro" id="IPR016181">
    <property type="entry name" value="Acyl_CoA_acyltransferase"/>
</dbReference>
<dbReference type="Gene3D" id="3.40.630.30">
    <property type="match status" value="1"/>
</dbReference>
<proteinExistence type="inferred from homology"/>
<sequence>MHFIERLDAAKHDIEGFACGEHSLDRYLKAHAAKNQLDGIATTHVLVESFEAGPEPGRRFVVEPSNVMSLDDPLLPIVGYFALSAAQLQLTDLQPKDRARLPRYPVPAVRMGRMAVATSQQGKGFGDYLIGEVVQRALDMRTTLGVRVLTVDALPSAVGFYTAYGFRRIAPDSLTLYLPLGVL</sequence>
<dbReference type="InterPro" id="IPR000182">
    <property type="entry name" value="GNAT_dom"/>
</dbReference>
<comment type="catalytic activity">
    <reaction evidence="6">
        <text>glycyl-tRNA(Gly) + acetyl-CoA = N-acetylglycyl-tRNA(Gly) + CoA + H(+)</text>
        <dbReference type="Rhea" id="RHEA:81867"/>
        <dbReference type="Rhea" id="RHEA-COMP:9683"/>
        <dbReference type="Rhea" id="RHEA-COMP:19766"/>
        <dbReference type="ChEBI" id="CHEBI:15378"/>
        <dbReference type="ChEBI" id="CHEBI:57287"/>
        <dbReference type="ChEBI" id="CHEBI:57288"/>
        <dbReference type="ChEBI" id="CHEBI:78522"/>
        <dbReference type="ChEBI" id="CHEBI:232036"/>
    </reaction>
</comment>
<keyword evidence="3" id="KW-1277">Toxin-antitoxin system</keyword>
<dbReference type="GO" id="GO:0016747">
    <property type="term" value="F:acyltransferase activity, transferring groups other than amino-acyl groups"/>
    <property type="evidence" value="ECO:0007669"/>
    <property type="project" value="InterPro"/>
</dbReference>
<evidence type="ECO:0000256" key="4">
    <source>
        <dbReference type="ARBA" id="ARBA00022679"/>
    </source>
</evidence>
<keyword evidence="4 8" id="KW-0808">Transferase</keyword>
<evidence type="ECO:0000256" key="3">
    <source>
        <dbReference type="ARBA" id="ARBA00022649"/>
    </source>
</evidence>
<keyword evidence="5" id="KW-0012">Acyltransferase</keyword>
<name>A0A3M8SRW7_9GAMM</name>
<comment type="similarity">
    <text evidence="1">Belongs to the acetyltransferase family. GNAT subfamily.</text>
</comment>
<evidence type="ECO:0000256" key="2">
    <source>
        <dbReference type="ARBA" id="ARBA00022491"/>
    </source>
</evidence>
<evidence type="ECO:0000313" key="9">
    <source>
        <dbReference type="Proteomes" id="UP000267049"/>
    </source>
</evidence>
<keyword evidence="9" id="KW-1185">Reference proteome</keyword>
<dbReference type="EMBL" id="RIBS01000009">
    <property type="protein sequence ID" value="RNF82226.1"/>
    <property type="molecule type" value="Genomic_DNA"/>
</dbReference>
<dbReference type="PANTHER" id="PTHR36449:SF1">
    <property type="entry name" value="ACETYLTRANSFERASE"/>
    <property type="match status" value="1"/>
</dbReference>
<keyword evidence="2" id="KW-0678">Repressor</keyword>
<dbReference type="SUPFAM" id="SSF55729">
    <property type="entry name" value="Acyl-CoA N-acyltransferases (Nat)"/>
    <property type="match status" value="1"/>
</dbReference>
<evidence type="ECO:0000256" key="1">
    <source>
        <dbReference type="ARBA" id="ARBA00009342"/>
    </source>
</evidence>
<organism evidence="8 9">
    <name type="scientific">Montanilutibacter psychrotolerans</name>
    <dbReference type="NCBI Taxonomy" id="1327343"/>
    <lineage>
        <taxon>Bacteria</taxon>
        <taxon>Pseudomonadati</taxon>
        <taxon>Pseudomonadota</taxon>
        <taxon>Gammaproteobacteria</taxon>
        <taxon>Lysobacterales</taxon>
        <taxon>Lysobacteraceae</taxon>
        <taxon>Montanilutibacter</taxon>
    </lineage>
</organism>
<evidence type="ECO:0000256" key="6">
    <source>
        <dbReference type="ARBA" id="ARBA00049880"/>
    </source>
</evidence>
<accession>A0A3M8SRW7</accession>
<evidence type="ECO:0000313" key="8">
    <source>
        <dbReference type="EMBL" id="RNF82226.1"/>
    </source>
</evidence>
<evidence type="ECO:0000259" key="7">
    <source>
        <dbReference type="Pfam" id="PF13673"/>
    </source>
</evidence>
<comment type="caution">
    <text evidence="8">The sequence shown here is derived from an EMBL/GenBank/DDBJ whole genome shotgun (WGS) entry which is preliminary data.</text>
</comment>
<dbReference type="Proteomes" id="UP000267049">
    <property type="component" value="Unassembled WGS sequence"/>
</dbReference>